<dbReference type="EMBL" id="SMRS01000001">
    <property type="protein sequence ID" value="KAA0876318.1"/>
    <property type="molecule type" value="Genomic_DNA"/>
</dbReference>
<keyword evidence="2 5" id="KW-0378">Hydrolase</keyword>
<evidence type="ECO:0000256" key="3">
    <source>
        <dbReference type="ARBA" id="ARBA00022840"/>
    </source>
</evidence>
<evidence type="ECO:0000313" key="5">
    <source>
        <dbReference type="EMBL" id="KAA0876318.1"/>
    </source>
</evidence>
<proteinExistence type="predicted"/>
<dbReference type="GO" id="GO:0005524">
    <property type="term" value="F:ATP binding"/>
    <property type="evidence" value="ECO:0007669"/>
    <property type="project" value="UniProtKB-KW"/>
</dbReference>
<organism evidence="5 6">
    <name type="scientific">Nitrincola tapanii</name>
    <dbReference type="NCBI Taxonomy" id="1708751"/>
    <lineage>
        <taxon>Bacteria</taxon>
        <taxon>Pseudomonadati</taxon>
        <taxon>Pseudomonadota</taxon>
        <taxon>Gammaproteobacteria</taxon>
        <taxon>Oceanospirillales</taxon>
        <taxon>Oceanospirillaceae</taxon>
        <taxon>Nitrincola</taxon>
    </lineage>
</organism>
<dbReference type="Gene3D" id="3.30.1360.40">
    <property type="match status" value="1"/>
</dbReference>
<protein>
    <submittedName>
        <fullName evidence="5">5-oxoprolinase subunit PxpB</fullName>
        <ecNumber evidence="5">3.5.2.9</ecNumber>
    </submittedName>
</protein>
<dbReference type="InterPro" id="IPR003833">
    <property type="entry name" value="CT_C_D"/>
</dbReference>
<name>A0A5A9W871_9GAMM</name>
<accession>A0A5A9W871</accession>
<evidence type="ECO:0000256" key="1">
    <source>
        <dbReference type="ARBA" id="ARBA00022741"/>
    </source>
</evidence>
<dbReference type="Gene3D" id="2.40.100.10">
    <property type="entry name" value="Cyclophilin-like"/>
    <property type="match status" value="1"/>
</dbReference>
<evidence type="ECO:0000259" key="4">
    <source>
        <dbReference type="SMART" id="SM00796"/>
    </source>
</evidence>
<dbReference type="PANTHER" id="PTHR34698:SF2">
    <property type="entry name" value="5-OXOPROLINASE SUBUNIT B"/>
    <property type="match status" value="1"/>
</dbReference>
<gene>
    <name evidence="5" type="primary">pxpB</name>
    <name evidence="5" type="ORF">E1H14_00875</name>
</gene>
<dbReference type="SMART" id="SM00796">
    <property type="entry name" value="AHS1"/>
    <property type="match status" value="1"/>
</dbReference>
<dbReference type="InterPro" id="IPR010016">
    <property type="entry name" value="PxpB"/>
</dbReference>
<dbReference type="EC" id="3.5.2.9" evidence="5"/>
<comment type="caution">
    <text evidence="5">The sequence shown here is derived from an EMBL/GenBank/DDBJ whole genome shotgun (WGS) entry which is preliminary data.</text>
</comment>
<dbReference type="SUPFAM" id="SSF50891">
    <property type="entry name" value="Cyclophilin-like"/>
    <property type="match status" value="1"/>
</dbReference>
<dbReference type="RefSeq" id="WP_149389568.1">
    <property type="nucleotide sequence ID" value="NZ_SMRS01000001.1"/>
</dbReference>
<dbReference type="AlphaFoldDB" id="A0A5A9W871"/>
<dbReference type="OrthoDB" id="9778567at2"/>
<keyword evidence="6" id="KW-1185">Reference proteome</keyword>
<dbReference type="Pfam" id="PF02682">
    <property type="entry name" value="CT_C_D"/>
    <property type="match status" value="1"/>
</dbReference>
<keyword evidence="1" id="KW-0547">Nucleotide-binding</keyword>
<evidence type="ECO:0000313" key="6">
    <source>
        <dbReference type="Proteomes" id="UP000325302"/>
    </source>
</evidence>
<dbReference type="GO" id="GO:0017168">
    <property type="term" value="F:5-oxoprolinase (ATP-hydrolyzing) activity"/>
    <property type="evidence" value="ECO:0007669"/>
    <property type="project" value="UniProtKB-EC"/>
</dbReference>
<sequence length="258" mass="28494">MQHPTPPVSAEANSPIWQIEYAGLDALLLRFAETPSHLLSQRITAASRYCLQHPAITQVTPAYASLLIEFDLLQTQAETLLQALRPALEQVFQAPTDRLTQGSLLEIPVSYTGEDLAWVAQACGLSVTDVIEYHSQTTYLVYALGFAPGFAYLGEVDARLCLPRRRHPRTQVPAGSLALADRQTAIYPQTSPGGWHLIGHTPVKLYDPQRQAPSLLQPGDQVRFHALATDALQQACLDLRNRYPERFALRSTEAQADA</sequence>
<evidence type="ECO:0000256" key="2">
    <source>
        <dbReference type="ARBA" id="ARBA00022801"/>
    </source>
</evidence>
<dbReference type="Proteomes" id="UP000325302">
    <property type="component" value="Unassembled WGS sequence"/>
</dbReference>
<dbReference type="SUPFAM" id="SSF160467">
    <property type="entry name" value="PH0987 N-terminal domain-like"/>
    <property type="match status" value="1"/>
</dbReference>
<dbReference type="PANTHER" id="PTHR34698">
    <property type="entry name" value="5-OXOPROLINASE SUBUNIT B"/>
    <property type="match status" value="1"/>
</dbReference>
<feature type="domain" description="Carboxyltransferase" evidence="4">
    <location>
        <begin position="17"/>
        <end position="216"/>
    </location>
</feature>
<keyword evidence="3" id="KW-0067">ATP-binding</keyword>
<reference evidence="5 6" key="1">
    <citation type="submission" date="2019-03" db="EMBL/GenBank/DDBJ databases">
        <title>Nitrincola sp. nov. isolated from an Indian soda lake.</title>
        <authorList>
            <person name="Joshi A."/>
            <person name="Thite S.V."/>
            <person name="Joseph N."/>
            <person name="Dhotre D."/>
            <person name="Moorthy M."/>
            <person name="Shouche Y.S."/>
        </authorList>
    </citation>
    <scope>NUCLEOTIDE SEQUENCE [LARGE SCALE GENOMIC DNA]</scope>
    <source>
        <strain evidence="5 6">MEB193</strain>
    </source>
</reference>
<dbReference type="InterPro" id="IPR029000">
    <property type="entry name" value="Cyclophilin-like_dom_sf"/>
</dbReference>
<dbReference type="NCBIfam" id="TIGR00370">
    <property type="entry name" value="5-oxoprolinase subunit PxpB"/>
    <property type="match status" value="1"/>
</dbReference>